<dbReference type="eggNOG" id="COG1802">
    <property type="taxonomic scope" value="Bacteria"/>
</dbReference>
<dbReference type="PROSITE" id="PS50949">
    <property type="entry name" value="HTH_GNTR"/>
    <property type="match status" value="1"/>
</dbReference>
<name>A0A084ESX5_SPHYA</name>
<accession>A0A084ESX5</accession>
<evidence type="ECO:0000256" key="3">
    <source>
        <dbReference type="ARBA" id="ARBA00023163"/>
    </source>
</evidence>
<gene>
    <name evidence="5" type="ORF">CP98_00516</name>
</gene>
<dbReference type="CDD" id="cd07377">
    <property type="entry name" value="WHTH_GntR"/>
    <property type="match status" value="1"/>
</dbReference>
<dbReference type="PANTHER" id="PTHR43537:SF24">
    <property type="entry name" value="GLUCONATE OPERON TRANSCRIPTIONAL REPRESSOR"/>
    <property type="match status" value="1"/>
</dbReference>
<keyword evidence="2" id="KW-0238">DNA-binding</keyword>
<dbReference type="InterPro" id="IPR000524">
    <property type="entry name" value="Tscrpt_reg_HTH_GntR"/>
</dbReference>
<feature type="domain" description="HTH gntR-type" evidence="4">
    <location>
        <begin position="4"/>
        <end position="71"/>
    </location>
</feature>
<keyword evidence="1" id="KW-0805">Transcription regulation</keyword>
<dbReference type="GO" id="GO:0003700">
    <property type="term" value="F:DNA-binding transcription factor activity"/>
    <property type="evidence" value="ECO:0007669"/>
    <property type="project" value="InterPro"/>
</dbReference>
<dbReference type="Pfam" id="PF00392">
    <property type="entry name" value="GntR"/>
    <property type="match status" value="1"/>
</dbReference>
<dbReference type="Proteomes" id="UP000028534">
    <property type="component" value="Unassembled WGS sequence"/>
</dbReference>
<evidence type="ECO:0000313" key="5">
    <source>
        <dbReference type="EMBL" id="KEZ21067.1"/>
    </source>
</evidence>
<sequence length="197" mass="21923">MNSGLTAERVHDAIRAQILGRAYLPGTRLDPPQLAKDLATSMTPVRDALHRLMGEGLVEGRTGSGFHLPLLDELSLIDLYRWSHELSLLALRHWTPEPSEPAPSPALADRTNALFERIARGSDNGEHRRAMQQVAARLHAVRHVEPHALQGVDEELGGLEDGLDHPDRRRFLALVAAYHRRRARAAGAILRALYRSQ</sequence>
<evidence type="ECO:0000256" key="1">
    <source>
        <dbReference type="ARBA" id="ARBA00023015"/>
    </source>
</evidence>
<evidence type="ECO:0000256" key="2">
    <source>
        <dbReference type="ARBA" id="ARBA00023125"/>
    </source>
</evidence>
<protein>
    <submittedName>
        <fullName evidence="5">GntR-family transcriptional regulator</fullName>
    </submittedName>
</protein>
<dbReference type="PANTHER" id="PTHR43537">
    <property type="entry name" value="TRANSCRIPTIONAL REGULATOR, GNTR FAMILY"/>
    <property type="match status" value="1"/>
</dbReference>
<dbReference type="SMART" id="SM00345">
    <property type="entry name" value="HTH_GNTR"/>
    <property type="match status" value="1"/>
</dbReference>
<dbReference type="EMBL" id="JGVR01000002">
    <property type="protein sequence ID" value="KEZ21067.1"/>
    <property type="molecule type" value="Genomic_DNA"/>
</dbReference>
<proteinExistence type="predicted"/>
<dbReference type="RefSeq" id="WP_051886561.1">
    <property type="nucleotide sequence ID" value="NZ_JGVR01000002.1"/>
</dbReference>
<dbReference type="SUPFAM" id="SSF46785">
    <property type="entry name" value="Winged helix' DNA-binding domain"/>
    <property type="match status" value="1"/>
</dbReference>
<dbReference type="PATRIC" id="fig|13690.10.peg.536"/>
<dbReference type="InterPro" id="IPR036388">
    <property type="entry name" value="WH-like_DNA-bd_sf"/>
</dbReference>
<dbReference type="Gene3D" id="1.10.10.10">
    <property type="entry name" value="Winged helix-like DNA-binding domain superfamily/Winged helix DNA-binding domain"/>
    <property type="match status" value="1"/>
</dbReference>
<dbReference type="GO" id="GO:0003677">
    <property type="term" value="F:DNA binding"/>
    <property type="evidence" value="ECO:0007669"/>
    <property type="project" value="UniProtKB-KW"/>
</dbReference>
<evidence type="ECO:0000259" key="4">
    <source>
        <dbReference type="PROSITE" id="PS50949"/>
    </source>
</evidence>
<dbReference type="AlphaFoldDB" id="A0A084ESX5"/>
<reference evidence="5 6" key="1">
    <citation type="submission" date="2014-03" db="EMBL/GenBank/DDBJ databases">
        <title>Genome sequence of Sphingobium yanoikuyae B1.</title>
        <authorList>
            <person name="Gan H.M."/>
            <person name="Gan H.Y."/>
            <person name="Savka M.A."/>
        </authorList>
    </citation>
    <scope>NUCLEOTIDE SEQUENCE [LARGE SCALE GENOMIC DNA]</scope>
    <source>
        <strain evidence="5 6">B1</strain>
    </source>
</reference>
<dbReference type="InterPro" id="IPR036390">
    <property type="entry name" value="WH_DNA-bd_sf"/>
</dbReference>
<organism evidence="5 6">
    <name type="scientific">Sphingobium yanoikuyae</name>
    <name type="common">Sphingomonas yanoikuyae</name>
    <dbReference type="NCBI Taxonomy" id="13690"/>
    <lineage>
        <taxon>Bacteria</taxon>
        <taxon>Pseudomonadati</taxon>
        <taxon>Pseudomonadota</taxon>
        <taxon>Alphaproteobacteria</taxon>
        <taxon>Sphingomonadales</taxon>
        <taxon>Sphingomonadaceae</taxon>
        <taxon>Sphingobium</taxon>
    </lineage>
</organism>
<evidence type="ECO:0000313" key="6">
    <source>
        <dbReference type="Proteomes" id="UP000028534"/>
    </source>
</evidence>
<comment type="caution">
    <text evidence="5">The sequence shown here is derived from an EMBL/GenBank/DDBJ whole genome shotgun (WGS) entry which is preliminary data.</text>
</comment>
<keyword evidence="3" id="KW-0804">Transcription</keyword>